<dbReference type="InterPro" id="IPR050736">
    <property type="entry name" value="Sensor_HK_Regulatory"/>
</dbReference>
<dbReference type="InterPro" id="IPR029016">
    <property type="entry name" value="GAF-like_dom_sf"/>
</dbReference>
<dbReference type="CDD" id="cd00082">
    <property type="entry name" value="HisKA"/>
    <property type="match status" value="1"/>
</dbReference>
<dbReference type="InterPro" id="IPR004358">
    <property type="entry name" value="Sig_transdc_His_kin-like_C"/>
</dbReference>
<dbReference type="PANTHER" id="PTHR43711">
    <property type="entry name" value="TWO-COMPONENT HISTIDINE KINASE"/>
    <property type="match status" value="1"/>
</dbReference>
<dbReference type="PANTHER" id="PTHR43711:SF31">
    <property type="entry name" value="HISTIDINE KINASE"/>
    <property type="match status" value="1"/>
</dbReference>
<dbReference type="InterPro" id="IPR005467">
    <property type="entry name" value="His_kinase_dom"/>
</dbReference>
<dbReference type="SMART" id="SM00388">
    <property type="entry name" value="HisKA"/>
    <property type="match status" value="1"/>
</dbReference>
<dbReference type="Pfam" id="PF01590">
    <property type="entry name" value="GAF"/>
    <property type="match status" value="1"/>
</dbReference>
<keyword evidence="4" id="KW-0808">Transferase</keyword>
<accession>A0A194AHY4</accession>
<dbReference type="FunFam" id="3.30.565.10:FF:000006">
    <property type="entry name" value="Sensor histidine kinase WalK"/>
    <property type="match status" value="1"/>
</dbReference>
<protein>
    <recommendedName>
        <fullName evidence="2">histidine kinase</fullName>
        <ecNumber evidence="2">2.7.13.3</ecNumber>
    </recommendedName>
</protein>
<dbReference type="SUPFAM" id="SSF55781">
    <property type="entry name" value="GAF domain-like"/>
    <property type="match status" value="1"/>
</dbReference>
<dbReference type="Gene3D" id="3.30.450.40">
    <property type="match status" value="1"/>
</dbReference>
<sequence>MHCNEVLGCRTSSSPGEQDGGANLGDEGNILLRVVQLLSRNDLPFGEKLQQGLLILLQRMGAERGSIMLLTDDQTRLEVMASSKPSLVGLVQDIREDTVSGHVLATGEPLLIRDILGDERFKPRGVSYKTTSLISVPLRSAQGGHVLGVVNVSDRQDGISFDSDDANLLQTYAGWISPLLENCRLFEQVRQEKDRYKVLARELEHKRNELLVSTMERADLVQMVVHDFKSPLSAIIATYDLLLYMGVNAKQRRIIANGLEGAKNLRKMINDFLETARVQELQSDVFRLAPVDISLVIQQEVERIQIVLKQRNLILQVSTGSNVLVSGDSSLLAHLFQNLLSNAVKYTPAGGQIRVQLVRGKGHRGTDRQGSYVKFWVEDSGMGVPDVSKHHVFERFARASQAVDQGIQGAGVGLYMCRKIVRLLGGSIWVEDSELGGAKFCVELPAIAGCEND</sequence>
<dbReference type="RefSeq" id="WP_176724204.1">
    <property type="nucleotide sequence ID" value="NZ_BDFE01000015.1"/>
</dbReference>
<dbReference type="Gene3D" id="3.30.565.10">
    <property type="entry name" value="Histidine kinase-like ATPase, C-terminal domain"/>
    <property type="match status" value="1"/>
</dbReference>
<dbReference type="EMBL" id="BDFE01000015">
    <property type="protein sequence ID" value="GAU08835.1"/>
    <property type="molecule type" value="Genomic_DNA"/>
</dbReference>
<keyword evidence="10" id="KW-1185">Reference proteome</keyword>
<dbReference type="InterPro" id="IPR036097">
    <property type="entry name" value="HisK_dim/P_sf"/>
</dbReference>
<comment type="caution">
    <text evidence="9">The sequence shown here is derived from an EMBL/GenBank/DDBJ whole genome shotgun (WGS) entry which is preliminary data.</text>
</comment>
<name>A0A194AHY4_9BACT</name>
<dbReference type="InterPro" id="IPR003018">
    <property type="entry name" value="GAF"/>
</dbReference>
<dbReference type="EC" id="2.7.13.3" evidence="2"/>
<dbReference type="SUPFAM" id="SSF47384">
    <property type="entry name" value="Homodimeric domain of signal transducing histidine kinase"/>
    <property type="match status" value="1"/>
</dbReference>
<dbReference type="SMART" id="SM00387">
    <property type="entry name" value="HATPase_c"/>
    <property type="match status" value="1"/>
</dbReference>
<evidence type="ECO:0000256" key="7">
    <source>
        <dbReference type="SAM" id="MobiDB-lite"/>
    </source>
</evidence>
<evidence type="ECO:0000256" key="5">
    <source>
        <dbReference type="ARBA" id="ARBA00022777"/>
    </source>
</evidence>
<evidence type="ECO:0000256" key="2">
    <source>
        <dbReference type="ARBA" id="ARBA00012438"/>
    </source>
</evidence>
<dbReference type="InterPro" id="IPR036890">
    <property type="entry name" value="HATPase_C_sf"/>
</dbReference>
<dbReference type="AlphaFoldDB" id="A0A194AHY4"/>
<dbReference type="Gene3D" id="1.10.287.130">
    <property type="match status" value="1"/>
</dbReference>
<reference evidence="10" key="1">
    <citation type="submission" date="2016-06" db="EMBL/GenBank/DDBJ databases">
        <title>Draft genome sequence of Desulfoplanes formicivorans strain Pf12B.</title>
        <authorList>
            <person name="Watanabe M."/>
            <person name="Kojima H."/>
            <person name="Fukui M."/>
        </authorList>
    </citation>
    <scope>NUCLEOTIDE SEQUENCE [LARGE SCALE GENOMIC DNA]</scope>
    <source>
        <strain evidence="10">Pf12B</strain>
    </source>
</reference>
<dbReference type="Pfam" id="PF00512">
    <property type="entry name" value="HisKA"/>
    <property type="match status" value="1"/>
</dbReference>
<keyword evidence="6" id="KW-0902">Two-component regulatory system</keyword>
<dbReference type="SUPFAM" id="SSF55874">
    <property type="entry name" value="ATPase domain of HSP90 chaperone/DNA topoisomerase II/histidine kinase"/>
    <property type="match status" value="1"/>
</dbReference>
<comment type="catalytic activity">
    <reaction evidence="1">
        <text>ATP + protein L-histidine = ADP + protein N-phospho-L-histidine.</text>
        <dbReference type="EC" id="2.7.13.3"/>
    </reaction>
</comment>
<dbReference type="PRINTS" id="PR00344">
    <property type="entry name" value="BCTRLSENSOR"/>
</dbReference>
<feature type="region of interest" description="Disordered" evidence="7">
    <location>
        <begin position="1"/>
        <end position="22"/>
    </location>
</feature>
<dbReference type="PROSITE" id="PS50109">
    <property type="entry name" value="HIS_KIN"/>
    <property type="match status" value="1"/>
</dbReference>
<evidence type="ECO:0000256" key="6">
    <source>
        <dbReference type="ARBA" id="ARBA00023012"/>
    </source>
</evidence>
<dbReference type="SMART" id="SM00065">
    <property type="entry name" value="GAF"/>
    <property type="match status" value="1"/>
</dbReference>
<dbReference type="Pfam" id="PF02518">
    <property type="entry name" value="HATPase_c"/>
    <property type="match status" value="1"/>
</dbReference>
<dbReference type="GO" id="GO:0000155">
    <property type="term" value="F:phosphorelay sensor kinase activity"/>
    <property type="evidence" value="ECO:0007669"/>
    <property type="project" value="InterPro"/>
</dbReference>
<evidence type="ECO:0000259" key="8">
    <source>
        <dbReference type="PROSITE" id="PS50109"/>
    </source>
</evidence>
<dbReference type="STRING" id="1592317.DPF_1552"/>
<evidence type="ECO:0000256" key="1">
    <source>
        <dbReference type="ARBA" id="ARBA00000085"/>
    </source>
</evidence>
<dbReference type="Proteomes" id="UP000095200">
    <property type="component" value="Unassembled WGS sequence"/>
</dbReference>
<evidence type="ECO:0000256" key="3">
    <source>
        <dbReference type="ARBA" id="ARBA00022553"/>
    </source>
</evidence>
<evidence type="ECO:0000313" key="10">
    <source>
        <dbReference type="Proteomes" id="UP000095200"/>
    </source>
</evidence>
<keyword evidence="5" id="KW-0418">Kinase</keyword>
<dbReference type="InterPro" id="IPR003594">
    <property type="entry name" value="HATPase_dom"/>
</dbReference>
<evidence type="ECO:0000256" key="4">
    <source>
        <dbReference type="ARBA" id="ARBA00022679"/>
    </source>
</evidence>
<organism evidence="9 10">
    <name type="scientific">Desulfoplanes formicivorans</name>
    <dbReference type="NCBI Taxonomy" id="1592317"/>
    <lineage>
        <taxon>Bacteria</taxon>
        <taxon>Pseudomonadati</taxon>
        <taxon>Thermodesulfobacteriota</taxon>
        <taxon>Desulfovibrionia</taxon>
        <taxon>Desulfovibrionales</taxon>
        <taxon>Desulfoplanaceae</taxon>
        <taxon>Desulfoplanes</taxon>
    </lineage>
</organism>
<feature type="domain" description="Histidine kinase" evidence="8">
    <location>
        <begin position="223"/>
        <end position="448"/>
    </location>
</feature>
<gene>
    <name evidence="9" type="ORF">DPF_1552</name>
</gene>
<evidence type="ECO:0000313" key="9">
    <source>
        <dbReference type="EMBL" id="GAU08835.1"/>
    </source>
</evidence>
<keyword evidence="3" id="KW-0597">Phosphoprotein</keyword>
<proteinExistence type="predicted"/>
<dbReference type="InterPro" id="IPR003661">
    <property type="entry name" value="HisK_dim/P_dom"/>
</dbReference>